<evidence type="ECO:0000313" key="1">
    <source>
        <dbReference type="EMBL" id="KAJ2809106.1"/>
    </source>
</evidence>
<name>A0ACC1LH77_9FUNG</name>
<evidence type="ECO:0000313" key="2">
    <source>
        <dbReference type="Proteomes" id="UP001140096"/>
    </source>
</evidence>
<comment type="caution">
    <text evidence="1">The sequence shown here is derived from an EMBL/GenBank/DDBJ whole genome shotgun (WGS) entry which is preliminary data.</text>
</comment>
<accession>A0ACC1LH77</accession>
<dbReference type="Proteomes" id="UP001140096">
    <property type="component" value="Unassembled WGS sequence"/>
</dbReference>
<protein>
    <submittedName>
        <fullName evidence="1">Uncharacterized protein</fullName>
    </submittedName>
</protein>
<proteinExistence type="predicted"/>
<reference evidence="1" key="1">
    <citation type="submission" date="2022-07" db="EMBL/GenBank/DDBJ databases">
        <title>Phylogenomic reconstructions and comparative analyses of Kickxellomycotina fungi.</title>
        <authorList>
            <person name="Reynolds N.K."/>
            <person name="Stajich J.E."/>
            <person name="Barry K."/>
            <person name="Grigoriev I.V."/>
            <person name="Crous P."/>
            <person name="Smith M.E."/>
        </authorList>
    </citation>
    <scope>NUCLEOTIDE SEQUENCE</scope>
    <source>
        <strain evidence="1">CBS 102833</strain>
    </source>
</reference>
<dbReference type="EMBL" id="JANBUP010001018">
    <property type="protein sequence ID" value="KAJ2809106.1"/>
    <property type="molecule type" value="Genomic_DNA"/>
</dbReference>
<gene>
    <name evidence="1" type="ORF">H4S07_003271</name>
</gene>
<sequence>MFSIARRVIAQRFATRAYAARAIYVANLSPETDEAKLGEVFGKYGNIIGMRFGEGNNSYKYAHVYYGAGQTPESETNVFMYTRDNEATADEILEVETSVHKAVEDNQSVTVDGKVLVVRSALYRVADDKKPIRMDSSQQKAAQDVNAFNRGYFAGYRKGVEDGHKMATGSSGNASS</sequence>
<organism evidence="1 2">
    <name type="scientific">Coemansia furcata</name>
    <dbReference type="NCBI Taxonomy" id="417177"/>
    <lineage>
        <taxon>Eukaryota</taxon>
        <taxon>Fungi</taxon>
        <taxon>Fungi incertae sedis</taxon>
        <taxon>Zoopagomycota</taxon>
        <taxon>Kickxellomycotina</taxon>
        <taxon>Kickxellomycetes</taxon>
        <taxon>Kickxellales</taxon>
        <taxon>Kickxellaceae</taxon>
        <taxon>Coemansia</taxon>
    </lineage>
</organism>
<keyword evidence="2" id="KW-1185">Reference proteome</keyword>